<accession>A0ABT6WQB1</accession>
<comment type="caution">
    <text evidence="2">The sequence shown here is derived from an EMBL/GenBank/DDBJ whole genome shotgun (WGS) entry which is preliminary data.</text>
</comment>
<sequence>MSRHSFSLGDQPAMTASPDGVTPRLPRLPGVLDGVRRACRASWTA</sequence>
<protein>
    <submittedName>
        <fullName evidence="2">Uncharacterized protein</fullName>
    </submittedName>
</protein>
<name>A0ABT6WQB1_9ACTN</name>
<dbReference type="Proteomes" id="UP001241758">
    <property type="component" value="Unassembled WGS sequence"/>
</dbReference>
<gene>
    <name evidence="2" type="ORF">QLQ12_24690</name>
</gene>
<evidence type="ECO:0000313" key="2">
    <source>
        <dbReference type="EMBL" id="MDI6101825.1"/>
    </source>
</evidence>
<feature type="region of interest" description="Disordered" evidence="1">
    <location>
        <begin position="1"/>
        <end position="29"/>
    </location>
</feature>
<proteinExistence type="predicted"/>
<reference evidence="2 3" key="1">
    <citation type="submission" date="2023-05" db="EMBL/GenBank/DDBJ databases">
        <title>Actinoplanes sp. NEAU-A12 genome sequencing.</title>
        <authorList>
            <person name="Wang Z.-S."/>
        </authorList>
    </citation>
    <scope>NUCLEOTIDE SEQUENCE [LARGE SCALE GENOMIC DNA]</scope>
    <source>
        <strain evidence="2 3">NEAU-A12</strain>
    </source>
</reference>
<dbReference type="EMBL" id="JASCTH010000016">
    <property type="protein sequence ID" value="MDI6101825.1"/>
    <property type="molecule type" value="Genomic_DNA"/>
</dbReference>
<evidence type="ECO:0000256" key="1">
    <source>
        <dbReference type="SAM" id="MobiDB-lite"/>
    </source>
</evidence>
<organism evidence="2 3">
    <name type="scientific">Actinoplanes sandaracinus</name>
    <dbReference type="NCBI Taxonomy" id="3045177"/>
    <lineage>
        <taxon>Bacteria</taxon>
        <taxon>Bacillati</taxon>
        <taxon>Actinomycetota</taxon>
        <taxon>Actinomycetes</taxon>
        <taxon>Micromonosporales</taxon>
        <taxon>Micromonosporaceae</taxon>
        <taxon>Actinoplanes</taxon>
    </lineage>
</organism>
<dbReference type="RefSeq" id="WP_282762817.1">
    <property type="nucleotide sequence ID" value="NZ_JASCTH010000016.1"/>
</dbReference>
<keyword evidence="3" id="KW-1185">Reference proteome</keyword>
<evidence type="ECO:0000313" key="3">
    <source>
        <dbReference type="Proteomes" id="UP001241758"/>
    </source>
</evidence>